<feature type="region of interest" description="Disordered" evidence="5">
    <location>
        <begin position="67"/>
        <end position="94"/>
    </location>
</feature>
<evidence type="ECO:0000256" key="4">
    <source>
        <dbReference type="ARBA" id="ARBA00023136"/>
    </source>
</evidence>
<feature type="transmembrane region" description="Helical" evidence="6">
    <location>
        <begin position="357"/>
        <end position="382"/>
    </location>
</feature>
<gene>
    <name evidence="8" type="primary">BQ5605_C004g02876</name>
    <name evidence="8" type="ORF">BQ5605_C004G02876</name>
</gene>
<evidence type="ECO:0000313" key="8">
    <source>
        <dbReference type="EMBL" id="SGY68302.1"/>
    </source>
</evidence>
<evidence type="ECO:0000256" key="1">
    <source>
        <dbReference type="ARBA" id="ARBA00004141"/>
    </source>
</evidence>
<feature type="transmembrane region" description="Helical" evidence="6">
    <location>
        <begin position="502"/>
        <end position="519"/>
    </location>
</feature>
<proteinExistence type="predicted"/>
<dbReference type="GO" id="GO:0000139">
    <property type="term" value="C:Golgi membrane"/>
    <property type="evidence" value="ECO:0007669"/>
    <property type="project" value="InterPro"/>
</dbReference>
<dbReference type="Proteomes" id="UP000249464">
    <property type="component" value="Unassembled WGS sequence"/>
</dbReference>
<feature type="transmembrane region" description="Helical" evidence="6">
    <location>
        <begin position="414"/>
        <end position="437"/>
    </location>
</feature>
<feature type="transmembrane region" description="Helical" evidence="6">
    <location>
        <begin position="288"/>
        <end position="308"/>
    </location>
</feature>
<protein>
    <submittedName>
        <fullName evidence="8">BQ5605_C004g02876 protein</fullName>
    </submittedName>
</protein>
<keyword evidence="4 6" id="KW-0472">Membrane</keyword>
<sequence>MSKDLSVVSPRALSLAAVCLQSTVLAIVLHISQAKASPGARSYKASSAVLLTGELYAQAGSTMSEAGRSLRHSPAGMAGRWAGSSPGPSPSNTRRFRQLGKLLLSLLLALRDVWKERETLLAPRHPLPSPELYSSGYENGKDKYSLPPDAAPPESRRHTLRRRSSAISLDLRIEHHEKVRRMSGKSALAAFQWPRTMLFPVPDMKDSPLLCGSPEIVKRLNDPTLWTRRRRLGLRAMLWEDIFGSDWWKMGIPAILSISFYLDLCKVSSSSTFVLCSYVAARNLSIPVFQITFQIKTVVTALCAVVMLGRRLTALQWVTLITLGAGVASMQLGAIHAKSGGDPGHSPNVSAEEDMNHLAGVGAVLVSCFASAIAATYFELVIKKPAVVPQIREYMMVAPPDLKPASLWIRNIQLSLFSTLFGIAVVLVQASPAHFAFHGGLSLDFKGTLDPLEHWYDPFSLAAEGFFEGFNSVTWFVVALQTIGGLLIALAIKYADNVAKSFALSVSIVFTFLLSVLMFDFQVTPSTAIGALAVVGSTMLFEVDQSALKAAIMLDGHKRAGPLLRRWHYVLLVVLGTSFLATVTPLSRFSVTTAAWDALSSHVDLSASSTQPTIAIADMAHINAYLARGAGSGEGECDWGLSPLRLSTRQAFGPAIDKGLAASNVNFPYYEFETGQYSLDDILATRMTDYAHNVPILASPSPDFIFLPLLSLFYSNPWNCESKSLQEGIRQTTEYIRAIVHSVGNTAYPRIILPIAGVRSDVEDKLFTPELMEEFKDSVVVVSIESAPRRYAEGLKYLIDVPYPTWFHLSTTRAGRKPGTDDYFLHQNRPNLVFYTAAVSHPWDAPASDPFNGFALRQVLQRQFSDYVALPAEQQTSRVIFEDLKVDHNGSRDSEGFHSSMASSVFCPMPAGDSPTRRALYEAALLGCIPIIFRERSYGRLFPSSPEINDLSRWTVYVDEHEMIEGVGQGLIERLEAIPPYEIQRMQRHLASIAAGLQWSVLDEDQWYPPARVSRTNPGVYNQTSFYNHTKSIDQQRRASSVIDAFSLLVKELEGIRDGTWRAGIARDHRVGKHSKHFGKSAAHQQQQNQKIQQVKRQNTRRRAEEP</sequence>
<dbReference type="InterPro" id="IPR007271">
    <property type="entry name" value="Nuc_sug_transpt"/>
</dbReference>
<feature type="region of interest" description="Disordered" evidence="5">
    <location>
        <begin position="125"/>
        <end position="161"/>
    </location>
</feature>
<keyword evidence="9" id="KW-1185">Reference proteome</keyword>
<organism evidence="8 9">
    <name type="scientific">Microbotryum silenes-dioicae</name>
    <dbReference type="NCBI Taxonomy" id="796604"/>
    <lineage>
        <taxon>Eukaryota</taxon>
        <taxon>Fungi</taxon>
        <taxon>Dikarya</taxon>
        <taxon>Basidiomycota</taxon>
        <taxon>Pucciniomycotina</taxon>
        <taxon>Microbotryomycetes</taxon>
        <taxon>Microbotryales</taxon>
        <taxon>Microbotryaceae</taxon>
        <taxon>Microbotryum</taxon>
    </lineage>
</organism>
<keyword evidence="3 6" id="KW-1133">Transmembrane helix</keyword>
<evidence type="ECO:0000313" key="9">
    <source>
        <dbReference type="Proteomes" id="UP000249464"/>
    </source>
</evidence>
<feature type="transmembrane region" description="Helical" evidence="6">
    <location>
        <begin position="567"/>
        <end position="586"/>
    </location>
</feature>
<reference evidence="8 9" key="1">
    <citation type="submission" date="2016-11" db="EMBL/GenBank/DDBJ databases">
        <authorList>
            <person name="Jaros S."/>
            <person name="Januszkiewicz K."/>
            <person name="Wedrychowicz H."/>
        </authorList>
    </citation>
    <scope>NUCLEOTIDE SEQUENCE [LARGE SCALE GENOMIC DNA]</scope>
</reference>
<dbReference type="Pfam" id="PF04142">
    <property type="entry name" value="Nuc_sug_transp"/>
    <property type="match status" value="1"/>
</dbReference>
<feature type="transmembrane region" description="Helical" evidence="6">
    <location>
        <begin position="315"/>
        <end position="337"/>
    </location>
</feature>
<feature type="transmembrane region" description="Helical" evidence="6">
    <location>
        <begin position="525"/>
        <end position="543"/>
    </location>
</feature>
<feature type="transmembrane region" description="Helical" evidence="6">
    <location>
        <begin position="473"/>
        <end position="495"/>
    </location>
</feature>
<evidence type="ECO:0000256" key="3">
    <source>
        <dbReference type="ARBA" id="ARBA00022989"/>
    </source>
</evidence>
<comment type="subcellular location">
    <subcellularLocation>
        <location evidence="1">Membrane</location>
        <topology evidence="1">Multi-pass membrane protein</topology>
    </subcellularLocation>
</comment>
<dbReference type="Pfam" id="PF03016">
    <property type="entry name" value="Exostosin_GT47"/>
    <property type="match status" value="1"/>
</dbReference>
<evidence type="ECO:0000256" key="2">
    <source>
        <dbReference type="ARBA" id="ARBA00022692"/>
    </source>
</evidence>
<feature type="domain" description="Exostosin GT47" evidence="7">
    <location>
        <begin position="799"/>
        <end position="964"/>
    </location>
</feature>
<dbReference type="PANTHER" id="PTHR10231">
    <property type="entry name" value="NUCLEOTIDE-SUGAR TRANSMEMBRANE TRANSPORTER"/>
    <property type="match status" value="1"/>
</dbReference>
<dbReference type="NCBIfam" id="TIGR00803">
    <property type="entry name" value="nst"/>
    <property type="match status" value="1"/>
</dbReference>
<dbReference type="EMBL" id="FQNC01000046">
    <property type="protein sequence ID" value="SGY68302.1"/>
    <property type="molecule type" value="Genomic_DNA"/>
</dbReference>
<dbReference type="GO" id="GO:0015165">
    <property type="term" value="F:pyrimidine nucleotide-sugar transmembrane transporter activity"/>
    <property type="evidence" value="ECO:0007669"/>
    <property type="project" value="InterPro"/>
</dbReference>
<evidence type="ECO:0000259" key="7">
    <source>
        <dbReference type="Pfam" id="PF03016"/>
    </source>
</evidence>
<keyword evidence="2 6" id="KW-0812">Transmembrane</keyword>
<feature type="compositionally biased region" description="Low complexity" evidence="5">
    <location>
        <begin position="1085"/>
        <end position="1097"/>
    </location>
</feature>
<evidence type="ECO:0000256" key="6">
    <source>
        <dbReference type="SAM" id="Phobius"/>
    </source>
</evidence>
<dbReference type="AlphaFoldDB" id="A0A2X0PB40"/>
<dbReference type="InterPro" id="IPR040911">
    <property type="entry name" value="Exostosin_GT47"/>
</dbReference>
<evidence type="ECO:0000256" key="5">
    <source>
        <dbReference type="SAM" id="MobiDB-lite"/>
    </source>
</evidence>
<accession>A0A2X0PB40</accession>
<name>A0A2X0PB40_9BASI</name>
<feature type="region of interest" description="Disordered" evidence="5">
    <location>
        <begin position="1071"/>
        <end position="1107"/>
    </location>
</feature>